<reference evidence="1" key="1">
    <citation type="submission" date="2008-06" db="EMBL/GenBank/DDBJ databases">
        <title>Complete sequence of Chlorobaculum parvum NCIB 8327.</title>
        <authorList>
            <consortium name="US DOE Joint Genome Institute"/>
            <person name="Lucas S."/>
            <person name="Copeland A."/>
            <person name="Lapidus A."/>
            <person name="Glavina del Rio T."/>
            <person name="Dalin E."/>
            <person name="Tice H."/>
            <person name="Bruce D."/>
            <person name="Goodwin L."/>
            <person name="Pitluck S."/>
            <person name="Schmutz J."/>
            <person name="Larimer F."/>
            <person name="Land M."/>
            <person name="Hauser L."/>
            <person name="Kyrpides N."/>
            <person name="Mikhailova N."/>
            <person name="Zhao F."/>
            <person name="Li T."/>
            <person name="Liu Z."/>
            <person name="Overmann J."/>
            <person name="Bryant D.A."/>
            <person name="Richardson P."/>
        </authorList>
    </citation>
    <scope>NUCLEOTIDE SEQUENCE [LARGE SCALE GENOMIC DNA]</scope>
    <source>
        <strain evidence="1">NCIB 8327</strain>
    </source>
</reference>
<dbReference type="STRING" id="517417.Cpar_1823"/>
<dbReference type="EMBL" id="CP001099">
    <property type="protein sequence ID" value="ACF12215.1"/>
    <property type="molecule type" value="Genomic_DNA"/>
</dbReference>
<dbReference type="HOGENOM" id="CLU_823089_0_0_10"/>
<proteinExistence type="predicted"/>
<sequence>MLLRQMWYGFTNRLFPQRCFRFSHDYQSRERLTIALLSFNRPRYLGRVLASLIPQLQPEDEVFLFQDGSFNPASNRQKADDRQIEQCVRIFEQSTGSFIAKQCNVNVFRSSVNLGIAGNYRAAEQYVFETLNRKRALFLEDDLVLGPDFLHVTDKLLDLSEREPMIGYVSAYGDLWASRRLQHERNGQLILMHENWGAALTKRSWLAQQKVREQYWSLIENVDYSFRDNERIVSFYKDLGFECNITSQDSSRWIACLMAGMVRLTTSTCNARYIGKIGEHSKANYFRTYRFKDSRIFDGITVVNMPNKSELERWYKESLDDFKGGYVHSYQKKSKPC</sequence>
<name>B3QQL2_CHLP8</name>
<keyword evidence="2" id="KW-1185">Reference proteome</keyword>
<dbReference type="SUPFAM" id="SSF53448">
    <property type="entry name" value="Nucleotide-diphospho-sugar transferases"/>
    <property type="match status" value="1"/>
</dbReference>
<organism evidence="1 2">
    <name type="scientific">Chlorobaculum parvum (strain DSM 263 / NCIMB 8327)</name>
    <name type="common">Chlorobium vibrioforme subsp. thiosulfatophilum</name>
    <dbReference type="NCBI Taxonomy" id="517417"/>
    <lineage>
        <taxon>Bacteria</taxon>
        <taxon>Pseudomonadati</taxon>
        <taxon>Chlorobiota</taxon>
        <taxon>Chlorobiia</taxon>
        <taxon>Chlorobiales</taxon>
        <taxon>Chlorobiaceae</taxon>
        <taxon>Chlorobaculum</taxon>
    </lineage>
</organism>
<dbReference type="KEGG" id="cpc:Cpar_1823"/>
<dbReference type="OrthoDB" id="9785375at2"/>
<dbReference type="AlphaFoldDB" id="B3QQL2"/>
<accession>B3QQL2</accession>
<evidence type="ECO:0000313" key="1">
    <source>
        <dbReference type="EMBL" id="ACF12215.1"/>
    </source>
</evidence>
<dbReference type="Proteomes" id="UP000008811">
    <property type="component" value="Chromosome"/>
</dbReference>
<gene>
    <name evidence="1" type="ordered locus">Cpar_1823</name>
</gene>
<protein>
    <submittedName>
        <fullName evidence="1">Uncharacterized protein</fullName>
    </submittedName>
</protein>
<dbReference type="eggNOG" id="COG1216">
    <property type="taxonomic scope" value="Bacteria"/>
</dbReference>
<dbReference type="InterPro" id="IPR029044">
    <property type="entry name" value="Nucleotide-diphossugar_trans"/>
</dbReference>
<evidence type="ECO:0000313" key="2">
    <source>
        <dbReference type="Proteomes" id="UP000008811"/>
    </source>
</evidence>
<dbReference type="Gene3D" id="3.90.550.10">
    <property type="entry name" value="Spore Coat Polysaccharide Biosynthesis Protein SpsA, Chain A"/>
    <property type="match status" value="1"/>
</dbReference>